<dbReference type="Pfam" id="PF06265">
    <property type="entry name" value="YutD-like"/>
    <property type="match status" value="1"/>
</dbReference>
<comment type="caution">
    <text evidence="2">The sequence shown here is derived from an EMBL/GenBank/DDBJ whole genome shotgun (WGS) entry which is preliminary data.</text>
</comment>
<sequence>MTKQEENKMSHQLESILTDIATDNLDINKDIHQIDEQHIQIKNQVYQLVVDYREGFKLEAFEQRYQEYFEKFDFIVGDWGYEQLRLRGFYQVNQRKVPRDQQINFLDDYLKEYCNFGCQYFVIAKDSALEKYQQYLERSQNMAVPLAEVVLTNNSQVSTKKAEFTSSSRRRKRNNRPRNSNDQNKTTSKEEFQIRNQANQQNNTKTEQKQVVKRVNVGKSNDSNSQAQSNKRQTRSKKSFVIKKKTDGK</sequence>
<name>A0A6I2GDE3_9LACT</name>
<dbReference type="Gene3D" id="3.50.4.20">
    <property type="match status" value="1"/>
</dbReference>
<dbReference type="AlphaFoldDB" id="A0A6I2GDE3"/>
<feature type="compositionally biased region" description="Basic residues" evidence="1">
    <location>
        <begin position="232"/>
        <end position="243"/>
    </location>
</feature>
<evidence type="ECO:0000256" key="1">
    <source>
        <dbReference type="SAM" id="MobiDB-lite"/>
    </source>
</evidence>
<dbReference type="InterPro" id="IPR038141">
    <property type="entry name" value="YutD-like_sf"/>
</dbReference>
<reference evidence="2 3" key="1">
    <citation type="submission" date="2019-11" db="EMBL/GenBank/DDBJ databases">
        <title>Characterisation of Fundicoccus ignavus gen. nov. sp. nov., a novel genus of the family Aerococcaceae isolated from bulk tank milk.</title>
        <authorList>
            <person name="Siebert A."/>
            <person name="Huptas C."/>
            <person name="Wenning M."/>
            <person name="Scherer S."/>
            <person name="Doll E.V."/>
        </authorList>
    </citation>
    <scope>NUCLEOTIDE SEQUENCE [LARGE SCALE GENOMIC DNA]</scope>
    <source>
        <strain evidence="2 3">WS4759</strain>
    </source>
</reference>
<evidence type="ECO:0000313" key="3">
    <source>
        <dbReference type="Proteomes" id="UP000430975"/>
    </source>
</evidence>
<dbReference type="EMBL" id="WJQS01000003">
    <property type="protein sequence ID" value="MRI85286.1"/>
    <property type="molecule type" value="Genomic_DNA"/>
</dbReference>
<feature type="region of interest" description="Disordered" evidence="1">
    <location>
        <begin position="160"/>
        <end position="249"/>
    </location>
</feature>
<feature type="compositionally biased region" description="Polar residues" evidence="1">
    <location>
        <begin position="218"/>
        <end position="231"/>
    </location>
</feature>
<dbReference type="Proteomes" id="UP000430975">
    <property type="component" value="Unassembled WGS sequence"/>
</dbReference>
<gene>
    <name evidence="2" type="ORF">GIY09_05275</name>
</gene>
<organism evidence="2 3">
    <name type="scientific">Fundicoccus ignavus</name>
    <dbReference type="NCBI Taxonomy" id="2664442"/>
    <lineage>
        <taxon>Bacteria</taxon>
        <taxon>Bacillati</taxon>
        <taxon>Bacillota</taxon>
        <taxon>Bacilli</taxon>
        <taxon>Lactobacillales</taxon>
        <taxon>Aerococcaceae</taxon>
        <taxon>Fundicoccus</taxon>
    </lineage>
</organism>
<protein>
    <submittedName>
        <fullName evidence="2">DUF1027 domain-containing protein</fullName>
    </submittedName>
</protein>
<evidence type="ECO:0000313" key="2">
    <source>
        <dbReference type="EMBL" id="MRI85286.1"/>
    </source>
</evidence>
<accession>A0A6I2GDE3</accession>
<keyword evidence="3" id="KW-1185">Reference proteome</keyword>
<dbReference type="InterPro" id="IPR009370">
    <property type="entry name" value="YutD-like"/>
</dbReference>
<feature type="compositionally biased region" description="Low complexity" evidence="1">
    <location>
        <begin position="196"/>
        <end position="205"/>
    </location>
</feature>
<dbReference type="RefSeq" id="WP_153863395.1">
    <property type="nucleotide sequence ID" value="NZ_WJQS01000003.1"/>
</dbReference>
<proteinExistence type="predicted"/>